<reference evidence="4 5" key="1">
    <citation type="submission" date="2023-05" db="EMBL/GenBank/DDBJ databases">
        <title>Sequencing and Assembly of Streptomyces sp. NP73.</title>
        <authorList>
            <person name="Konwar A.N."/>
            <person name="Saikia K."/>
            <person name="Thakur D."/>
        </authorList>
    </citation>
    <scope>NUCLEOTIDE SEQUENCE [LARGE SCALE GENOMIC DNA]</scope>
    <source>
        <strain evidence="4 5">NP73</strain>
    </source>
</reference>
<dbReference type="Proteomes" id="UP001223390">
    <property type="component" value="Unassembled WGS sequence"/>
</dbReference>
<name>A0ABT7H3G3_9ACTN</name>
<proteinExistence type="predicted"/>
<dbReference type="Pfam" id="PF00196">
    <property type="entry name" value="GerE"/>
    <property type="match status" value="1"/>
</dbReference>
<sequence length="909" mass="96111">MPHRAKHRLLGRDRELEVLDRLLREVRGGCSRVLVLRGEAGVGKSALLDHLAEQAAPLQTVYAAGVEAESDFAYSALQRLCAPLLQHLGRLPEVQQDALRVAFGLSAGRPPEMLLLGIAVLGLFAEAAAGSPLVCLVDDAQCVDLMSQRILAFVGRRLDAESVALVFAERTERSTDGEGAEALSGLPELPVRGLADADARALLDGVLPGPVDARVRDRIVAETGGNPLALLELPRGLSPAELAFGFGGPGAGPLATRVEEGFRRRVDALPADTRALLLVAAVEPVGDAPLLWHALRLLGIGIEAAAPAEAADLITLGAPVRFRHPLVRSAVWRGADAAALRAAHRALAEATDGGRDPDRRAWHQAHAAIGPDEEVAAALERSADRALARGGRAAAAAFLERAAALTPGPRERARRALAAAGAHLAAGLPARVPDLLAAAELGPLEPLQSANASRLRARASSMTGPGFGAVQPLLDAADRLRDLDPAAARETCLAAFGAGIWAGRYDEGGLRRAAEAARALPPGEETAGVFLRALVTWTTDGPAAAFPLLARALDRLTDAEELAVLWPAANAAVELGDLRTWLDVTGRAVRFARETGTLSVLSTALPYRAASLVYTGRFAEASDLLAEAAPIEEAAGVATSMVSTALLSAYQGREKQALELIGAMEREGERRGLGRLTAMAACARAVLHNGLGNYPLAMEAALRGGEYQDLVVHHWTCGELVEAATRAGRPAVAAEARERLADWGRSGTPWALGAQAVADALTGGPEAAEDRYREAVGHFGRGGLRVFEARTRLLFGEWLRRQNRRAQARTELRAAHESALEIGMEAYAERARRELLATGETVRKRTAGAPVLTPQEARIARLAATGHPNAEIGAQLFLSPRTVEWHLRKVFAKLGVSSRREIEAAFAGR</sequence>
<evidence type="ECO:0000313" key="5">
    <source>
        <dbReference type="Proteomes" id="UP001223390"/>
    </source>
</evidence>
<dbReference type="RefSeq" id="WP_285345489.1">
    <property type="nucleotide sequence ID" value="NZ_JASITI010000047.1"/>
</dbReference>
<dbReference type="InterPro" id="IPR016032">
    <property type="entry name" value="Sig_transdc_resp-reg_C-effctor"/>
</dbReference>
<evidence type="ECO:0000256" key="2">
    <source>
        <dbReference type="ARBA" id="ARBA00022840"/>
    </source>
</evidence>
<dbReference type="PRINTS" id="PR00038">
    <property type="entry name" value="HTHLUXR"/>
</dbReference>
<dbReference type="InterPro" id="IPR041664">
    <property type="entry name" value="AAA_16"/>
</dbReference>
<evidence type="ECO:0000313" key="4">
    <source>
        <dbReference type="EMBL" id="MDK9499654.1"/>
    </source>
</evidence>
<dbReference type="EMBL" id="JASITI010000047">
    <property type="protein sequence ID" value="MDK9499654.1"/>
    <property type="molecule type" value="Genomic_DNA"/>
</dbReference>
<gene>
    <name evidence="4" type="ORF">QEZ40_005083</name>
</gene>
<dbReference type="SUPFAM" id="SSF52540">
    <property type="entry name" value="P-loop containing nucleoside triphosphate hydrolases"/>
    <property type="match status" value="1"/>
</dbReference>
<keyword evidence="2" id="KW-0067">ATP-binding</keyword>
<protein>
    <submittedName>
        <fullName evidence="4">AAA family ATPase</fullName>
    </submittedName>
</protein>
<dbReference type="Gene3D" id="3.40.50.300">
    <property type="entry name" value="P-loop containing nucleotide triphosphate hydrolases"/>
    <property type="match status" value="1"/>
</dbReference>
<dbReference type="PANTHER" id="PTHR16305">
    <property type="entry name" value="TESTICULAR SOLUBLE ADENYLYL CYCLASE"/>
    <property type="match status" value="1"/>
</dbReference>
<dbReference type="Pfam" id="PF13191">
    <property type="entry name" value="AAA_16"/>
    <property type="match status" value="1"/>
</dbReference>
<dbReference type="SUPFAM" id="SSF46894">
    <property type="entry name" value="C-terminal effector domain of the bipartite response regulators"/>
    <property type="match status" value="1"/>
</dbReference>
<accession>A0ABT7H3G3</accession>
<dbReference type="SMART" id="SM00421">
    <property type="entry name" value="HTH_LUXR"/>
    <property type="match status" value="1"/>
</dbReference>
<dbReference type="PROSITE" id="PS50043">
    <property type="entry name" value="HTH_LUXR_2"/>
    <property type="match status" value="1"/>
</dbReference>
<dbReference type="InterPro" id="IPR000792">
    <property type="entry name" value="Tscrpt_reg_LuxR_C"/>
</dbReference>
<evidence type="ECO:0000256" key="1">
    <source>
        <dbReference type="ARBA" id="ARBA00022741"/>
    </source>
</evidence>
<keyword evidence="5" id="KW-1185">Reference proteome</keyword>
<evidence type="ECO:0000259" key="3">
    <source>
        <dbReference type="PROSITE" id="PS50043"/>
    </source>
</evidence>
<feature type="domain" description="HTH luxR-type" evidence="3">
    <location>
        <begin position="845"/>
        <end position="909"/>
    </location>
</feature>
<dbReference type="PANTHER" id="PTHR16305:SF35">
    <property type="entry name" value="TRANSCRIPTIONAL ACTIVATOR DOMAIN"/>
    <property type="match status" value="1"/>
</dbReference>
<dbReference type="InterPro" id="IPR036388">
    <property type="entry name" value="WH-like_DNA-bd_sf"/>
</dbReference>
<dbReference type="CDD" id="cd06170">
    <property type="entry name" value="LuxR_C_like"/>
    <property type="match status" value="1"/>
</dbReference>
<keyword evidence="1" id="KW-0547">Nucleotide-binding</keyword>
<dbReference type="Gene3D" id="1.10.10.10">
    <property type="entry name" value="Winged helix-like DNA-binding domain superfamily/Winged helix DNA-binding domain"/>
    <property type="match status" value="1"/>
</dbReference>
<organism evidence="4 5">
    <name type="scientific">Streptomyces katrae</name>
    <dbReference type="NCBI Taxonomy" id="68223"/>
    <lineage>
        <taxon>Bacteria</taxon>
        <taxon>Bacillati</taxon>
        <taxon>Actinomycetota</taxon>
        <taxon>Actinomycetes</taxon>
        <taxon>Kitasatosporales</taxon>
        <taxon>Streptomycetaceae</taxon>
        <taxon>Streptomyces</taxon>
    </lineage>
</organism>
<dbReference type="InterPro" id="IPR027417">
    <property type="entry name" value="P-loop_NTPase"/>
</dbReference>
<comment type="caution">
    <text evidence="4">The sequence shown here is derived from an EMBL/GenBank/DDBJ whole genome shotgun (WGS) entry which is preliminary data.</text>
</comment>